<feature type="compositionally biased region" description="Low complexity" evidence="1">
    <location>
        <begin position="136"/>
        <end position="158"/>
    </location>
</feature>
<proteinExistence type="predicted"/>
<sequence length="272" mass="30471">MGQDSLQARIRYSQYVQGTWCVPQSRMLCIGYDRDDGYIIISPVWYRPYERLTFIGLRLVWDWQLGRDLLHLTTVTASDENSAQPDICQTWVDIEYAGGERILYEHSPQMNEYRLQVRYDVIGAIVQPSRLSLLAEGGTTSTGESTTEAPSATTHAESPLTSAHRHRSIFYVLESLLPLFTTGGISSSTKSSDQTCRRLCSFKIRHLSDVAYNPPVWYLVQKSVPVLGFDGHSPAIAALNSVALQSSVPFPENPLSSWTSLIMPSQATIYET</sequence>
<protein>
    <submittedName>
        <fullName evidence="2">Uncharacterized protein</fullName>
    </submittedName>
</protein>
<feature type="region of interest" description="Disordered" evidence="1">
    <location>
        <begin position="136"/>
        <end position="161"/>
    </location>
</feature>
<reference evidence="3" key="1">
    <citation type="journal article" date="2017" name="Nat. Ecol. Evol.">
        <title>Genome expansion and lineage-specific genetic innovations in the forest pathogenic fungi Armillaria.</title>
        <authorList>
            <person name="Sipos G."/>
            <person name="Prasanna A.N."/>
            <person name="Walter M.C."/>
            <person name="O'Connor E."/>
            <person name="Balint B."/>
            <person name="Krizsan K."/>
            <person name="Kiss B."/>
            <person name="Hess J."/>
            <person name="Varga T."/>
            <person name="Slot J."/>
            <person name="Riley R."/>
            <person name="Boka B."/>
            <person name="Rigling D."/>
            <person name="Barry K."/>
            <person name="Lee J."/>
            <person name="Mihaltcheva S."/>
            <person name="LaButti K."/>
            <person name="Lipzen A."/>
            <person name="Waldron R."/>
            <person name="Moloney N.M."/>
            <person name="Sperisen C."/>
            <person name="Kredics L."/>
            <person name="Vagvoelgyi C."/>
            <person name="Patrignani A."/>
            <person name="Fitzpatrick D."/>
            <person name="Nagy I."/>
            <person name="Doyle S."/>
            <person name="Anderson J.B."/>
            <person name="Grigoriev I.V."/>
            <person name="Gueldener U."/>
            <person name="Muensterkoetter M."/>
            <person name="Nagy L.G."/>
        </authorList>
    </citation>
    <scope>NUCLEOTIDE SEQUENCE [LARGE SCALE GENOMIC DNA]</scope>
    <source>
        <strain evidence="3">C18/9</strain>
    </source>
</reference>
<accession>A0A284S7E7</accession>
<gene>
    <name evidence="2" type="ORF">ARMOST_20446</name>
</gene>
<dbReference type="Proteomes" id="UP000219338">
    <property type="component" value="Unassembled WGS sequence"/>
</dbReference>
<evidence type="ECO:0000256" key="1">
    <source>
        <dbReference type="SAM" id="MobiDB-lite"/>
    </source>
</evidence>
<evidence type="ECO:0000313" key="2">
    <source>
        <dbReference type="EMBL" id="SJL16914.1"/>
    </source>
</evidence>
<evidence type="ECO:0000313" key="3">
    <source>
        <dbReference type="Proteomes" id="UP000219338"/>
    </source>
</evidence>
<dbReference type="AlphaFoldDB" id="A0A284S7E7"/>
<name>A0A284S7E7_ARMOS</name>
<keyword evidence="3" id="KW-1185">Reference proteome</keyword>
<dbReference type="STRING" id="47428.A0A284S7E7"/>
<organism evidence="2 3">
    <name type="scientific">Armillaria ostoyae</name>
    <name type="common">Armillaria root rot fungus</name>
    <dbReference type="NCBI Taxonomy" id="47428"/>
    <lineage>
        <taxon>Eukaryota</taxon>
        <taxon>Fungi</taxon>
        <taxon>Dikarya</taxon>
        <taxon>Basidiomycota</taxon>
        <taxon>Agaricomycotina</taxon>
        <taxon>Agaricomycetes</taxon>
        <taxon>Agaricomycetidae</taxon>
        <taxon>Agaricales</taxon>
        <taxon>Marasmiineae</taxon>
        <taxon>Physalacriaceae</taxon>
        <taxon>Armillaria</taxon>
    </lineage>
</organism>
<dbReference type="EMBL" id="FUEG01000039">
    <property type="protein sequence ID" value="SJL16914.1"/>
    <property type="molecule type" value="Genomic_DNA"/>
</dbReference>